<dbReference type="PANTHER" id="PTHR43847">
    <property type="entry name" value="BLL3993 PROTEIN"/>
    <property type="match status" value="1"/>
</dbReference>
<dbReference type="Gene3D" id="1.20.120.1630">
    <property type="match status" value="1"/>
</dbReference>
<keyword evidence="4 5" id="KW-0472">Membrane</keyword>
<dbReference type="PANTHER" id="PTHR43847:SF1">
    <property type="entry name" value="BLL3993 PROTEIN"/>
    <property type="match status" value="1"/>
</dbReference>
<evidence type="ECO:0000256" key="5">
    <source>
        <dbReference type="SAM" id="Phobius"/>
    </source>
</evidence>
<evidence type="ECO:0000313" key="6">
    <source>
        <dbReference type="EMBL" id="MDQ0225180.1"/>
    </source>
</evidence>
<evidence type="ECO:0000256" key="3">
    <source>
        <dbReference type="ARBA" id="ARBA00022989"/>
    </source>
</evidence>
<evidence type="ECO:0000256" key="4">
    <source>
        <dbReference type="ARBA" id="ARBA00023136"/>
    </source>
</evidence>
<dbReference type="GO" id="GO:0008168">
    <property type="term" value="F:methyltransferase activity"/>
    <property type="evidence" value="ECO:0007669"/>
    <property type="project" value="UniProtKB-KW"/>
</dbReference>
<dbReference type="InterPro" id="IPR007269">
    <property type="entry name" value="ICMT_MeTrfase"/>
</dbReference>
<keyword evidence="3 5" id="KW-1133">Transmembrane helix</keyword>
<proteinExistence type="predicted"/>
<sequence length="185" mass="21856">MSVFEIMFSLLILQRVSELIIAKRNERWMISRGATIHGKNHYPFIVVLHILFLLSLWFEVTMFNNELSNIWIILLPLIVFSQIIRYWAICSLGKYWNTKIIIVPNQVIESKGPYKFIRHPNYVAVALEIGLFPLLFHAYTTAIVFSFLNMIMMMIRIPIEEKALKNQTNYQKSFGIKARFLPKRF</sequence>
<evidence type="ECO:0000256" key="1">
    <source>
        <dbReference type="ARBA" id="ARBA00004141"/>
    </source>
</evidence>
<feature type="transmembrane region" description="Helical" evidence="5">
    <location>
        <begin position="42"/>
        <end position="58"/>
    </location>
</feature>
<comment type="subcellular location">
    <subcellularLocation>
        <location evidence="1">Membrane</location>
        <topology evidence="1">Multi-pass membrane protein</topology>
    </subcellularLocation>
</comment>
<comment type="caution">
    <text evidence="6">The sequence shown here is derived from an EMBL/GenBank/DDBJ whole genome shotgun (WGS) entry which is preliminary data.</text>
</comment>
<dbReference type="Pfam" id="PF04140">
    <property type="entry name" value="ICMT"/>
    <property type="match status" value="1"/>
</dbReference>
<evidence type="ECO:0000256" key="2">
    <source>
        <dbReference type="ARBA" id="ARBA00022692"/>
    </source>
</evidence>
<name>A0ABT9YZH9_9BACI</name>
<keyword evidence="2 5" id="KW-0812">Transmembrane</keyword>
<organism evidence="6 7">
    <name type="scientific">Metabacillus niabensis</name>
    <dbReference type="NCBI Taxonomy" id="324854"/>
    <lineage>
        <taxon>Bacteria</taxon>
        <taxon>Bacillati</taxon>
        <taxon>Bacillota</taxon>
        <taxon>Bacilli</taxon>
        <taxon>Bacillales</taxon>
        <taxon>Bacillaceae</taxon>
        <taxon>Metabacillus</taxon>
    </lineage>
</organism>
<keyword evidence="7" id="KW-1185">Reference proteome</keyword>
<dbReference type="RefSeq" id="WP_095301320.1">
    <property type="nucleotide sequence ID" value="NZ_CADEPK010000327.1"/>
</dbReference>
<dbReference type="GO" id="GO:0032259">
    <property type="term" value="P:methylation"/>
    <property type="evidence" value="ECO:0007669"/>
    <property type="project" value="UniProtKB-KW"/>
</dbReference>
<feature type="transmembrane region" description="Helical" evidence="5">
    <location>
        <begin position="70"/>
        <end position="89"/>
    </location>
</feature>
<gene>
    <name evidence="6" type="ORF">J2S02_001509</name>
</gene>
<feature type="transmembrane region" description="Helical" evidence="5">
    <location>
        <begin position="119"/>
        <end position="136"/>
    </location>
</feature>
<reference evidence="6 7" key="1">
    <citation type="submission" date="2023-07" db="EMBL/GenBank/DDBJ databases">
        <title>Genomic Encyclopedia of Type Strains, Phase IV (KMG-IV): sequencing the most valuable type-strain genomes for metagenomic binning, comparative biology and taxonomic classification.</title>
        <authorList>
            <person name="Goeker M."/>
        </authorList>
    </citation>
    <scope>NUCLEOTIDE SEQUENCE [LARGE SCALE GENOMIC DNA]</scope>
    <source>
        <strain evidence="6 7">DSM 17723</strain>
    </source>
</reference>
<dbReference type="InterPro" id="IPR052527">
    <property type="entry name" value="Metal_cation-efflux_comp"/>
</dbReference>
<protein>
    <submittedName>
        <fullName evidence="6">Methyltransferase</fullName>
    </submittedName>
</protein>
<dbReference type="Proteomes" id="UP001232245">
    <property type="component" value="Unassembled WGS sequence"/>
</dbReference>
<dbReference type="EMBL" id="JAUSTZ010000002">
    <property type="protein sequence ID" value="MDQ0225180.1"/>
    <property type="molecule type" value="Genomic_DNA"/>
</dbReference>
<keyword evidence="6" id="KW-0489">Methyltransferase</keyword>
<evidence type="ECO:0000313" key="7">
    <source>
        <dbReference type="Proteomes" id="UP001232245"/>
    </source>
</evidence>
<keyword evidence="6" id="KW-0808">Transferase</keyword>
<accession>A0ABT9YZH9</accession>